<reference evidence="2 3" key="1">
    <citation type="journal article" date="2018" name="Nat. Ecol. Evol.">
        <title>Pezizomycetes genomes reveal the molecular basis of ectomycorrhizal truffle lifestyle.</title>
        <authorList>
            <person name="Murat C."/>
            <person name="Payen T."/>
            <person name="Noel B."/>
            <person name="Kuo A."/>
            <person name="Morin E."/>
            <person name="Chen J."/>
            <person name="Kohler A."/>
            <person name="Krizsan K."/>
            <person name="Balestrini R."/>
            <person name="Da Silva C."/>
            <person name="Montanini B."/>
            <person name="Hainaut M."/>
            <person name="Levati E."/>
            <person name="Barry K.W."/>
            <person name="Belfiori B."/>
            <person name="Cichocki N."/>
            <person name="Clum A."/>
            <person name="Dockter R.B."/>
            <person name="Fauchery L."/>
            <person name="Guy J."/>
            <person name="Iotti M."/>
            <person name="Le Tacon F."/>
            <person name="Lindquist E.A."/>
            <person name="Lipzen A."/>
            <person name="Malagnac F."/>
            <person name="Mello A."/>
            <person name="Molinier V."/>
            <person name="Miyauchi S."/>
            <person name="Poulain J."/>
            <person name="Riccioni C."/>
            <person name="Rubini A."/>
            <person name="Sitrit Y."/>
            <person name="Splivallo R."/>
            <person name="Traeger S."/>
            <person name="Wang M."/>
            <person name="Zifcakova L."/>
            <person name="Wipf D."/>
            <person name="Zambonelli A."/>
            <person name="Paolocci F."/>
            <person name="Nowrousian M."/>
            <person name="Ottonello S."/>
            <person name="Baldrian P."/>
            <person name="Spatafora J.W."/>
            <person name="Henrissat B."/>
            <person name="Nagy L.G."/>
            <person name="Aury J.M."/>
            <person name="Wincker P."/>
            <person name="Grigoriev I.V."/>
            <person name="Bonfante P."/>
            <person name="Martin F.M."/>
        </authorList>
    </citation>
    <scope>NUCLEOTIDE SEQUENCE [LARGE SCALE GENOMIC DNA]</scope>
    <source>
        <strain evidence="2 3">RN42</strain>
    </source>
</reference>
<proteinExistence type="predicted"/>
<dbReference type="EMBL" id="ML119659">
    <property type="protein sequence ID" value="RPA84338.1"/>
    <property type="molecule type" value="Genomic_DNA"/>
</dbReference>
<gene>
    <name evidence="2" type="ORF">BJ508DRAFT_412739</name>
</gene>
<feature type="compositionally biased region" description="Pro residues" evidence="1">
    <location>
        <begin position="461"/>
        <end position="471"/>
    </location>
</feature>
<evidence type="ECO:0000256" key="1">
    <source>
        <dbReference type="SAM" id="MobiDB-lite"/>
    </source>
</evidence>
<feature type="region of interest" description="Disordered" evidence="1">
    <location>
        <begin position="1"/>
        <end position="81"/>
    </location>
</feature>
<keyword evidence="3" id="KW-1185">Reference proteome</keyword>
<protein>
    <submittedName>
        <fullName evidence="2">Uncharacterized protein</fullName>
    </submittedName>
</protein>
<feature type="region of interest" description="Disordered" evidence="1">
    <location>
        <begin position="453"/>
        <end position="484"/>
    </location>
</feature>
<accession>A0A3N4II13</accession>
<name>A0A3N4II13_ASCIM</name>
<dbReference type="Proteomes" id="UP000275078">
    <property type="component" value="Unassembled WGS sequence"/>
</dbReference>
<organism evidence="2 3">
    <name type="scientific">Ascobolus immersus RN42</name>
    <dbReference type="NCBI Taxonomy" id="1160509"/>
    <lineage>
        <taxon>Eukaryota</taxon>
        <taxon>Fungi</taxon>
        <taxon>Dikarya</taxon>
        <taxon>Ascomycota</taxon>
        <taxon>Pezizomycotina</taxon>
        <taxon>Pezizomycetes</taxon>
        <taxon>Pezizales</taxon>
        <taxon>Ascobolaceae</taxon>
        <taxon>Ascobolus</taxon>
    </lineage>
</organism>
<feature type="region of interest" description="Disordered" evidence="1">
    <location>
        <begin position="573"/>
        <end position="606"/>
    </location>
</feature>
<dbReference type="AlphaFoldDB" id="A0A3N4II13"/>
<feature type="region of interest" description="Disordered" evidence="1">
    <location>
        <begin position="376"/>
        <end position="426"/>
    </location>
</feature>
<feature type="compositionally biased region" description="Low complexity" evidence="1">
    <location>
        <begin position="398"/>
        <end position="423"/>
    </location>
</feature>
<evidence type="ECO:0000313" key="2">
    <source>
        <dbReference type="EMBL" id="RPA84338.1"/>
    </source>
</evidence>
<feature type="compositionally biased region" description="Polar residues" evidence="1">
    <location>
        <begin position="378"/>
        <end position="393"/>
    </location>
</feature>
<evidence type="ECO:0000313" key="3">
    <source>
        <dbReference type="Proteomes" id="UP000275078"/>
    </source>
</evidence>
<feature type="compositionally biased region" description="Low complexity" evidence="1">
    <location>
        <begin position="43"/>
        <end position="69"/>
    </location>
</feature>
<sequence>MGQLRYLPPEDSDSEDSKTLPLPAGSPPSDFPTLAEAAESYPSHTSDTASTPSTTSVNTINTTNATTTSEPLRQIHTPWPPTRISNERLARVQSTVREQGRNMVRQVFDDSVVPTAGSVGRRNAAARRSGASRISQTGLFGFGFSGYGMAGLERLRDEDELDGAEPDMRWADDIRAYIRPLLEGTLPAPSEQTLARQRRDAARLAARQRALERLQIEEETISVHEFLRETAMFDPSDRSASPDSINPFGRRAELGRRASSISSTAEMLDFMGLAGDGDAEARGLDASGPPGAMRTRRTSVRNWRDTRNALSGITNPTNSLPTETVDDSQYNFQHIVDEIRRIGDSEDLRRDLRNSLHFAGIGPPSRLPEYRIRLQRPSPASSTPVDPSLTTRGQRVLQRQAAAQQEASQPGSAHPSASRSAPPTNALSRAIRDSLPPVIRDVVDILRVTPQFPGRVDSPLSLPPPSNPLSPPSNTSIGTSSSSLEAETSLETLISLQTRLHALTAALRTGSETLRRYGGSTFLNTINAGTSGTPATPSSPTGATVPGTTIAALSSPGTIDPIRLRAHFTTPLPARPTFTDLDPTIPVPTPHPGRNRTLRSRPISPGTQSRLDHIDILIRSDYQRLAREVAELPRTNRDEELTDENSVLLDNLPGLGWSAESSYLEELERVERLARPVVRASGRGGRGGSGLRNSELVRPDATSFFGLLAEFEAGEIRRGGNPYTTSGEEGRSGTRGGAQEVYDSLFTAADLNDAGGFSEDRLLRRIMLEEERERIIRGLPVGNWAIDGRTTVDTGACEGKILGAGGKDLFGGW</sequence>
<feature type="compositionally biased region" description="Low complexity" evidence="1">
    <location>
        <begin position="472"/>
        <end position="484"/>
    </location>
</feature>